<evidence type="ECO:0000313" key="3">
    <source>
        <dbReference type="Proteomes" id="UP001220940"/>
    </source>
</evidence>
<comment type="caution">
    <text evidence="2">The sequence shown here is derived from an EMBL/GenBank/DDBJ whole genome shotgun (WGS) entry which is preliminary data.</text>
</comment>
<feature type="compositionally biased region" description="Low complexity" evidence="1">
    <location>
        <begin position="118"/>
        <end position="131"/>
    </location>
</feature>
<organism evidence="2 3">
    <name type="scientific">Mycoplasma bradburyae</name>
    <dbReference type="NCBI Taxonomy" id="2963128"/>
    <lineage>
        <taxon>Bacteria</taxon>
        <taxon>Bacillati</taxon>
        <taxon>Mycoplasmatota</taxon>
        <taxon>Mollicutes</taxon>
        <taxon>Mycoplasmataceae</taxon>
        <taxon>Mycoplasma</taxon>
    </lineage>
</organism>
<proteinExistence type="predicted"/>
<dbReference type="RefSeq" id="WP_255034942.1">
    <property type="nucleotide sequence ID" value="NZ_CP101414.1"/>
</dbReference>
<gene>
    <name evidence="2" type="ORF">LNO68_02115</name>
</gene>
<protein>
    <submittedName>
        <fullName evidence="2">Uncharacterized protein</fullName>
    </submittedName>
</protein>
<feature type="compositionally biased region" description="Basic residues" evidence="1">
    <location>
        <begin position="13"/>
        <end position="22"/>
    </location>
</feature>
<reference evidence="2" key="1">
    <citation type="submission" date="2021-11" db="EMBL/GenBank/DDBJ databases">
        <title>Description of Mycoplasma bradburyaesp. nov.from sea birds: a tribute to a great mycoplasmologist.</title>
        <authorList>
            <person name="Ramirez A.S."/>
            <person name="Poveda C."/>
            <person name="Suarez-Perez A."/>
            <person name="Rosales R.S."/>
            <person name="Dijkman R."/>
            <person name="Feberwee A."/>
            <person name="Spergser J."/>
            <person name="Szostak M.P."/>
            <person name="Ressel L."/>
            <person name="Calabuig P."/>
            <person name="Catania S."/>
            <person name="Gobbo F."/>
            <person name="Timofte D."/>
            <person name="Poveda J.B."/>
        </authorList>
    </citation>
    <scope>NUCLEOTIDE SEQUENCE [LARGE SCALE GENOMIC DNA]</scope>
    <source>
        <strain evidence="2">T158</strain>
    </source>
</reference>
<dbReference type="EMBL" id="JAJHZM010000011">
    <property type="protein sequence ID" value="MDC4181979.1"/>
    <property type="molecule type" value="Genomic_DNA"/>
</dbReference>
<evidence type="ECO:0000313" key="2">
    <source>
        <dbReference type="EMBL" id="MDC4181979.1"/>
    </source>
</evidence>
<feature type="compositionally biased region" description="Polar residues" evidence="1">
    <location>
        <begin position="1"/>
        <end position="10"/>
    </location>
</feature>
<keyword evidence="3" id="KW-1185">Reference proteome</keyword>
<feature type="region of interest" description="Disordered" evidence="1">
    <location>
        <begin position="1"/>
        <end position="27"/>
    </location>
</feature>
<accession>A0ABT5GB15</accession>
<evidence type="ECO:0000256" key="1">
    <source>
        <dbReference type="SAM" id="MobiDB-lite"/>
    </source>
</evidence>
<name>A0ABT5GB15_9MOLU</name>
<feature type="region of interest" description="Disordered" evidence="1">
    <location>
        <begin position="102"/>
        <end position="134"/>
    </location>
</feature>
<sequence>MPVKSTTKSVGATRKRATKKTTTKTDNAQGISEIANNGAVLLPPDMKVMPTVVKKRGRPKKIKPDVDVESNLMKNLIGGIDDDLGFGISNFAIGDNEFINSNSLFDNRPKQESKQKVSASDSKTTKKSAANKNKKKSGLTGALWKVGIATSVAGDTLSSATEDFYNIYKQNTAKAPTNYSMAIDNSVFGQYRNHEGTFKYVNNWTNIYKTYKEPDTKIKTLDIHNKYLKLFGD</sequence>
<dbReference type="Proteomes" id="UP001220940">
    <property type="component" value="Unassembled WGS sequence"/>
</dbReference>